<sequence length="111" mass="12874">MSTFDSHFEARLGQFWNGLRDFQTRSDDEDVIWVDNPKPPCSTNVKVLDSRRMVESMFNEPKHYDAFSGFEPTIIEFSTGDSSPRPPIPVRCVSKQIHCPRHQIPNHSFHL</sequence>
<reference evidence="1 2" key="1">
    <citation type="journal article" date="2019" name="Sci. Rep.">
        <title>Orb-weaving spider Araneus ventricosus genome elucidates the spidroin gene catalogue.</title>
        <authorList>
            <person name="Kono N."/>
            <person name="Nakamura H."/>
            <person name="Ohtoshi R."/>
            <person name="Moran D.A.P."/>
            <person name="Shinohara A."/>
            <person name="Yoshida Y."/>
            <person name="Fujiwara M."/>
            <person name="Mori M."/>
            <person name="Tomita M."/>
            <person name="Arakawa K."/>
        </authorList>
    </citation>
    <scope>NUCLEOTIDE SEQUENCE [LARGE SCALE GENOMIC DNA]</scope>
</reference>
<protein>
    <submittedName>
        <fullName evidence="1">Uncharacterized protein</fullName>
    </submittedName>
</protein>
<dbReference type="Proteomes" id="UP000499080">
    <property type="component" value="Unassembled WGS sequence"/>
</dbReference>
<dbReference type="AlphaFoldDB" id="A0A4Y2UXB6"/>
<proteinExistence type="predicted"/>
<name>A0A4Y2UXB6_ARAVE</name>
<organism evidence="1 2">
    <name type="scientific">Araneus ventricosus</name>
    <name type="common">Orbweaver spider</name>
    <name type="synonym">Epeira ventricosa</name>
    <dbReference type="NCBI Taxonomy" id="182803"/>
    <lineage>
        <taxon>Eukaryota</taxon>
        <taxon>Metazoa</taxon>
        <taxon>Ecdysozoa</taxon>
        <taxon>Arthropoda</taxon>
        <taxon>Chelicerata</taxon>
        <taxon>Arachnida</taxon>
        <taxon>Araneae</taxon>
        <taxon>Araneomorphae</taxon>
        <taxon>Entelegynae</taxon>
        <taxon>Araneoidea</taxon>
        <taxon>Araneidae</taxon>
        <taxon>Araneus</taxon>
    </lineage>
</organism>
<evidence type="ECO:0000313" key="1">
    <source>
        <dbReference type="EMBL" id="GBO17665.1"/>
    </source>
</evidence>
<dbReference type="EMBL" id="BGPR01041393">
    <property type="protein sequence ID" value="GBO17665.1"/>
    <property type="molecule type" value="Genomic_DNA"/>
</dbReference>
<gene>
    <name evidence="1" type="ORF">AVEN_257395_1</name>
</gene>
<comment type="caution">
    <text evidence="1">The sequence shown here is derived from an EMBL/GenBank/DDBJ whole genome shotgun (WGS) entry which is preliminary data.</text>
</comment>
<evidence type="ECO:0000313" key="2">
    <source>
        <dbReference type="Proteomes" id="UP000499080"/>
    </source>
</evidence>
<keyword evidence="2" id="KW-1185">Reference proteome</keyword>
<accession>A0A4Y2UXB6</accession>